<feature type="transmembrane region" description="Helical" evidence="2">
    <location>
        <begin position="743"/>
        <end position="763"/>
    </location>
</feature>
<feature type="region of interest" description="Disordered" evidence="1">
    <location>
        <begin position="512"/>
        <end position="531"/>
    </location>
</feature>
<gene>
    <name evidence="3" type="ORF">CNYM01_04782</name>
</gene>
<proteinExistence type="predicted"/>
<feature type="compositionally biased region" description="Basic and acidic residues" evidence="1">
    <location>
        <begin position="1"/>
        <end position="14"/>
    </location>
</feature>
<dbReference type="Proteomes" id="UP000070054">
    <property type="component" value="Unassembled WGS sequence"/>
</dbReference>
<evidence type="ECO:0000313" key="4">
    <source>
        <dbReference type="Proteomes" id="UP000070054"/>
    </source>
</evidence>
<feature type="transmembrane region" description="Helical" evidence="2">
    <location>
        <begin position="798"/>
        <end position="824"/>
    </location>
</feature>
<name>A0A135S615_9PEZI</name>
<accession>A0A135S615</accession>
<keyword evidence="2" id="KW-0472">Membrane</keyword>
<sequence>MDMYDKISGDDTERPQVPPPPPAPRHQRLTTFCIGFLMVFSIFSVGREVKDYFYQEPTLSSRSIAKREMGSWGQAIDAMVTPDTVEAIGNDPRLRRTLVSVVDYTFGLTDQLVARYESPQIQETREALQEYKEQIRRSLEGLPGLPTPGGGGADGGGMSAGILSGLLQPLKDGLSNVGNQLVANLNGPGMFLGIGVGAGAAQGLNLSTQAKTMEVAAKVAADNKMEATGLNPAIQNLGVGLTSTLIGAIDFNSLGGNLTNQLQPIALSLATGLGNGTVAGLKLNANAANLEPVNDSSIPNVIGTFGFGLTKTVTANLDINQLFNSANNPNTTKQIMRILPAAASGFGKGLGQGATVGLGLQPDTAVPMQQMPDDQIDFGGISQTFAKGLTSSFLQNGTATELLNKVGGSMNMNQNGGGIPATIKFNGMDIQVSKVAQGFARGFLQGAGDAIQCMGGVQSLFEGNATMPTGAMPDAKLQFDDSLGGAASGFGVGIGGQGVLVAYGLASKPRGNTQPAANAPAAPAASTPAQRRDVELVSRQDPPPVVSVNTTEGFNLSVVINAQTISMAVQAGVNALTCQGVGGLGLIGFGLIRSKTIALDSFNNGNVTKTAKQVIPTGIIKISNEGHSYAIDGQVIRDSLGNSIINAANGIEVNGFKLPGWIAFLVLHILFAIVAYINVLPLAIGLEHMRNLLLRINAPPILPKIEKWNNIMWLFIMGPSVVVVLIFGILVTAKSSHFRTAHGIISLFTTLVGLAAFLMHLAIKARAPPGLPNTSRSGPPPPAPLLSLPNIRVMVNQLFLILSFASVITGFADLSSVALCFTQVVPFDLALVIGFSLSTVFVLGSTVSGLDIALTVRDFLRHRKALKGGDKAIAAASDTERGGFMQGKILQPAMVDEKGAFA</sequence>
<protein>
    <submittedName>
        <fullName evidence="3">Uncharacterized protein</fullName>
    </submittedName>
</protein>
<dbReference type="AlphaFoldDB" id="A0A135S615"/>
<feature type="transmembrane region" description="Helical" evidence="2">
    <location>
        <begin position="830"/>
        <end position="854"/>
    </location>
</feature>
<feature type="transmembrane region" description="Helical" evidence="2">
    <location>
        <begin position="711"/>
        <end position="731"/>
    </location>
</feature>
<comment type="caution">
    <text evidence="3">The sequence shown here is derived from an EMBL/GenBank/DDBJ whole genome shotgun (WGS) entry which is preliminary data.</text>
</comment>
<reference evidence="3 4" key="1">
    <citation type="submission" date="2014-02" db="EMBL/GenBank/DDBJ databases">
        <title>The genome sequence of Colletotrichum nymphaeae SA-01.</title>
        <authorList>
            <person name="Baroncelli R."/>
            <person name="Thon M.R."/>
        </authorList>
    </citation>
    <scope>NUCLEOTIDE SEQUENCE [LARGE SCALE GENOMIC DNA]</scope>
    <source>
        <strain evidence="3 4">SA-01</strain>
    </source>
</reference>
<feature type="transmembrane region" description="Helical" evidence="2">
    <location>
        <begin position="661"/>
        <end position="686"/>
    </location>
</feature>
<keyword evidence="4" id="KW-1185">Reference proteome</keyword>
<evidence type="ECO:0000313" key="3">
    <source>
        <dbReference type="EMBL" id="KXH31346.1"/>
    </source>
</evidence>
<keyword evidence="2" id="KW-0812">Transmembrane</keyword>
<evidence type="ECO:0000256" key="1">
    <source>
        <dbReference type="SAM" id="MobiDB-lite"/>
    </source>
</evidence>
<evidence type="ECO:0000256" key="2">
    <source>
        <dbReference type="SAM" id="Phobius"/>
    </source>
</evidence>
<dbReference type="EMBL" id="JEMN01001619">
    <property type="protein sequence ID" value="KXH31346.1"/>
    <property type="molecule type" value="Genomic_DNA"/>
</dbReference>
<keyword evidence="2" id="KW-1133">Transmembrane helix</keyword>
<organism evidence="3 4">
    <name type="scientific">Colletotrichum nymphaeae SA-01</name>
    <dbReference type="NCBI Taxonomy" id="1460502"/>
    <lineage>
        <taxon>Eukaryota</taxon>
        <taxon>Fungi</taxon>
        <taxon>Dikarya</taxon>
        <taxon>Ascomycota</taxon>
        <taxon>Pezizomycotina</taxon>
        <taxon>Sordariomycetes</taxon>
        <taxon>Hypocreomycetidae</taxon>
        <taxon>Glomerellales</taxon>
        <taxon>Glomerellaceae</taxon>
        <taxon>Colletotrichum</taxon>
        <taxon>Colletotrichum acutatum species complex</taxon>
    </lineage>
</organism>
<dbReference type="OrthoDB" id="5148443at2759"/>
<feature type="region of interest" description="Disordered" evidence="1">
    <location>
        <begin position="1"/>
        <end position="25"/>
    </location>
</feature>
<feature type="compositionally biased region" description="Low complexity" evidence="1">
    <location>
        <begin position="515"/>
        <end position="529"/>
    </location>
</feature>